<protein>
    <submittedName>
        <fullName evidence="1">Uncharacterized protein</fullName>
    </submittedName>
</protein>
<gene>
    <name evidence="1" type="ORF">SAMN02787073_1081</name>
</gene>
<accession>A0A1M4W685</accession>
<name>A0A1M4W685_9FLAO</name>
<evidence type="ECO:0000313" key="2">
    <source>
        <dbReference type="Proteomes" id="UP000184108"/>
    </source>
</evidence>
<evidence type="ECO:0000313" key="1">
    <source>
        <dbReference type="EMBL" id="SHE76781.1"/>
    </source>
</evidence>
<dbReference type="RefSeq" id="WP_139259810.1">
    <property type="nucleotide sequence ID" value="NZ_FQVE01000001.1"/>
</dbReference>
<reference evidence="2" key="1">
    <citation type="submission" date="2016-11" db="EMBL/GenBank/DDBJ databases">
        <authorList>
            <person name="Varghese N."/>
            <person name="Submissions S."/>
        </authorList>
    </citation>
    <scope>NUCLEOTIDE SEQUENCE [LARGE SCALE GENOMIC DNA]</scope>
    <source>
        <strain evidence="2">YR203</strain>
    </source>
</reference>
<dbReference type="PROSITE" id="PS51257">
    <property type="entry name" value="PROKAR_LIPOPROTEIN"/>
    <property type="match status" value="1"/>
</dbReference>
<dbReference type="Proteomes" id="UP000184108">
    <property type="component" value="Unassembled WGS sequence"/>
</dbReference>
<dbReference type="AlphaFoldDB" id="A0A1M4W685"/>
<sequence>MQIIRRFNFVLIIHLFMVGCKKDIVASSKIDVKSNKAERINKNDKTFPKLEEIKHSPSLVISCGSGCAMTYNTKMITQNGLDIKVKFTVDLFINEELSDTYNETYIFSYNSLYKLKKITKESEGNEDFLETQSIDNQRSFRDFAKELIENKTDVSENCFKDILNVFLQKNKKEYKHFRYLVSENMFLDYFIKDNEKVNKNWGEKEENGYEYYIKGDVKNHLKSGHWEEKRYSFEYNRSVWLDGDYNNGIRDKEWNISPEGAVEKINLYKKGSIVKTFSP</sequence>
<organism evidence="1 2">
    <name type="scientific">Chryseobacterium vrystaatense</name>
    <dbReference type="NCBI Taxonomy" id="307480"/>
    <lineage>
        <taxon>Bacteria</taxon>
        <taxon>Pseudomonadati</taxon>
        <taxon>Bacteroidota</taxon>
        <taxon>Flavobacteriia</taxon>
        <taxon>Flavobacteriales</taxon>
        <taxon>Weeksellaceae</taxon>
        <taxon>Chryseobacterium group</taxon>
        <taxon>Chryseobacterium</taxon>
    </lineage>
</organism>
<proteinExistence type="predicted"/>
<dbReference type="EMBL" id="FQVE01000001">
    <property type="protein sequence ID" value="SHE76781.1"/>
    <property type="molecule type" value="Genomic_DNA"/>
</dbReference>